<proteinExistence type="predicted"/>
<feature type="non-terminal residue" evidence="1">
    <location>
        <position position="251"/>
    </location>
</feature>
<accession>A0ACA9QXC5</accession>
<feature type="non-terminal residue" evidence="1">
    <location>
        <position position="1"/>
    </location>
</feature>
<evidence type="ECO:0000313" key="1">
    <source>
        <dbReference type="EMBL" id="CAG8768344.1"/>
    </source>
</evidence>
<comment type="caution">
    <text evidence="1">The sequence shown here is derived from an EMBL/GenBank/DDBJ whole genome shotgun (WGS) entry which is preliminary data.</text>
</comment>
<dbReference type="Proteomes" id="UP000789525">
    <property type="component" value="Unassembled WGS sequence"/>
</dbReference>
<evidence type="ECO:0000313" key="2">
    <source>
        <dbReference type="Proteomes" id="UP000789525"/>
    </source>
</evidence>
<protein>
    <submittedName>
        <fullName evidence="1">9255_t:CDS:1</fullName>
    </submittedName>
</protein>
<organism evidence="1 2">
    <name type="scientific">Acaulospora colombiana</name>
    <dbReference type="NCBI Taxonomy" id="27376"/>
    <lineage>
        <taxon>Eukaryota</taxon>
        <taxon>Fungi</taxon>
        <taxon>Fungi incertae sedis</taxon>
        <taxon>Mucoromycota</taxon>
        <taxon>Glomeromycotina</taxon>
        <taxon>Glomeromycetes</taxon>
        <taxon>Diversisporales</taxon>
        <taxon>Acaulosporaceae</taxon>
        <taxon>Acaulospora</taxon>
    </lineage>
</organism>
<keyword evidence="2" id="KW-1185">Reference proteome</keyword>
<dbReference type="EMBL" id="CAJVPT010063281">
    <property type="protein sequence ID" value="CAG8768344.1"/>
    <property type="molecule type" value="Genomic_DNA"/>
</dbReference>
<gene>
    <name evidence="1" type="ORF">ACOLOM_LOCUS13606</name>
</gene>
<sequence length="251" mass="28344">ALSDSLVGIRALRLRSHIFASDLVRFIQDMEHLNRLNLDGTVQDDSARTISCSSLRILVAEDQKVLAYVNMPNLSSLRIQHKSDAKSWNSTGVQLDRSFAPSVHSLSLDTTLADIVLVNGSDFTQLLTLNWMNRYAGYCYPHCSFPSLTKVSFNGRHAPLGASYFCELLLRYPRNCPSLETIAIHGYPEWDMLLYMLLRRNVYHGRDNVSRITNIELPRYPAPWILVPLSALLLGKIPLAMPPPEELSFVD</sequence>
<reference evidence="1" key="1">
    <citation type="submission" date="2021-06" db="EMBL/GenBank/DDBJ databases">
        <authorList>
            <person name="Kallberg Y."/>
            <person name="Tangrot J."/>
            <person name="Rosling A."/>
        </authorList>
    </citation>
    <scope>NUCLEOTIDE SEQUENCE</scope>
    <source>
        <strain evidence="1">CL356</strain>
    </source>
</reference>
<name>A0ACA9QXC5_9GLOM</name>